<organism evidence="3 5">
    <name type="scientific">Mycolicibacterium mucogenicum</name>
    <name type="common">Mycobacterium mucogenicum</name>
    <dbReference type="NCBI Taxonomy" id="56689"/>
    <lineage>
        <taxon>Bacteria</taxon>
        <taxon>Bacillati</taxon>
        <taxon>Actinomycetota</taxon>
        <taxon>Actinomycetes</taxon>
        <taxon>Mycobacteriales</taxon>
        <taxon>Mycobacteriaceae</taxon>
        <taxon>Mycolicibacterium</taxon>
    </lineage>
</organism>
<dbReference type="RefSeq" id="WP_064859633.1">
    <property type="nucleotide sequence ID" value="NZ_LZSF01000181.1"/>
</dbReference>
<comment type="caution">
    <text evidence="3">The sequence shown here is derived from an EMBL/GenBank/DDBJ whole genome shotgun (WGS) entry which is preliminary data.</text>
</comment>
<proteinExistence type="predicted"/>
<evidence type="ECO:0000313" key="5">
    <source>
        <dbReference type="Proteomes" id="UP000093962"/>
    </source>
</evidence>
<dbReference type="Gene3D" id="1.10.357.10">
    <property type="entry name" value="Tetracycline Repressor, domain 2"/>
    <property type="match status" value="1"/>
</dbReference>
<keyword evidence="1" id="KW-0238">DNA-binding</keyword>
<sequence length="200" mass="22499">MTSDRDHVDELPDARAGGRLGIDDWRAAGYAILAEEGLKALKIDRLCARLKVTKGSFYWHFTNIAAYRTALIQGWSELRDADRSQIEEIGALAPRDRLVRMMNSLVSPRHWTLERAMREWARSDEAVAEGVRAADRRILAAVRRAFEDYGFDADEAELRADATFAVGIGFLHLSGDSPHPRLAARSERFLDLMLATSPPY</sequence>
<dbReference type="OrthoDB" id="3218408at2"/>
<dbReference type="Proteomes" id="UP000294929">
    <property type="component" value="Unassembled WGS sequence"/>
</dbReference>
<evidence type="ECO:0000313" key="6">
    <source>
        <dbReference type="Proteomes" id="UP000294929"/>
    </source>
</evidence>
<dbReference type="AlphaFoldDB" id="A0A1A0MJM0"/>
<reference evidence="3 5" key="1">
    <citation type="submission" date="2016-06" db="EMBL/GenBank/DDBJ databases">
        <authorList>
            <person name="Kjaerup R.B."/>
            <person name="Dalgaard T.S."/>
            <person name="Juul-Madsen H.R."/>
        </authorList>
    </citation>
    <scope>NUCLEOTIDE SEQUENCE [LARGE SCALE GENOMIC DNA]</scope>
    <source>
        <strain evidence="3 5">1199456.5</strain>
    </source>
</reference>
<feature type="domain" description="HTH tetR-type" evidence="2">
    <location>
        <begin position="27"/>
        <end position="64"/>
    </location>
</feature>
<dbReference type="GO" id="GO:0003700">
    <property type="term" value="F:DNA-binding transcription factor activity"/>
    <property type="evidence" value="ECO:0007669"/>
    <property type="project" value="TreeGrafter"/>
</dbReference>
<dbReference type="Proteomes" id="UP000093962">
    <property type="component" value="Unassembled WGS sequence"/>
</dbReference>
<dbReference type="EMBL" id="SDLO01000033">
    <property type="protein sequence ID" value="TDK84735.1"/>
    <property type="molecule type" value="Genomic_DNA"/>
</dbReference>
<gene>
    <name evidence="3" type="ORF">A5642_24215</name>
    <name evidence="4" type="ORF">EUA03_25255</name>
</gene>
<dbReference type="SUPFAM" id="SSF46689">
    <property type="entry name" value="Homeodomain-like"/>
    <property type="match status" value="1"/>
</dbReference>
<reference evidence="4 6" key="2">
    <citation type="submission" date="2019-01" db="EMBL/GenBank/DDBJ databases">
        <title>High-quality-draft genome sequences of five non-tuberculosis mycobacteriaceae isolated from a nosocomial environment.</title>
        <authorList>
            <person name="Tiago I."/>
            <person name="Alarico S."/>
            <person name="Pereira S.G."/>
            <person name="Coelho C."/>
            <person name="Maranha A."/>
            <person name="Empadinhas N."/>
        </authorList>
    </citation>
    <scope>NUCLEOTIDE SEQUENCE [LARGE SCALE GENOMIC DNA]</scope>
    <source>
        <strain evidence="4 6">24AIII</strain>
    </source>
</reference>
<dbReference type="InterPro" id="IPR001647">
    <property type="entry name" value="HTH_TetR"/>
</dbReference>
<dbReference type="PANTHER" id="PTHR30055:SF239">
    <property type="entry name" value="TRANSCRIPTIONAL REGULATORY PROTEIN"/>
    <property type="match status" value="1"/>
</dbReference>
<evidence type="ECO:0000313" key="3">
    <source>
        <dbReference type="EMBL" id="OBA85256.1"/>
    </source>
</evidence>
<evidence type="ECO:0000259" key="2">
    <source>
        <dbReference type="Pfam" id="PF00440"/>
    </source>
</evidence>
<dbReference type="EMBL" id="LZSF01000181">
    <property type="protein sequence ID" value="OBA85256.1"/>
    <property type="molecule type" value="Genomic_DNA"/>
</dbReference>
<protein>
    <submittedName>
        <fullName evidence="3">TetR family transcriptional regulator</fullName>
    </submittedName>
    <submittedName>
        <fullName evidence="4">TetR/AcrR family transcriptional regulator</fullName>
    </submittedName>
</protein>
<accession>A0A1A0MJM0</accession>
<dbReference type="Pfam" id="PF00440">
    <property type="entry name" value="TetR_N"/>
    <property type="match status" value="1"/>
</dbReference>
<evidence type="ECO:0000256" key="1">
    <source>
        <dbReference type="ARBA" id="ARBA00023125"/>
    </source>
</evidence>
<dbReference type="InterPro" id="IPR050109">
    <property type="entry name" value="HTH-type_TetR-like_transc_reg"/>
</dbReference>
<evidence type="ECO:0000313" key="4">
    <source>
        <dbReference type="EMBL" id="TDK84735.1"/>
    </source>
</evidence>
<name>A0A1A0MJM0_MYCMU</name>
<dbReference type="PANTHER" id="PTHR30055">
    <property type="entry name" value="HTH-TYPE TRANSCRIPTIONAL REGULATOR RUTR"/>
    <property type="match status" value="1"/>
</dbReference>
<dbReference type="InterPro" id="IPR009057">
    <property type="entry name" value="Homeodomain-like_sf"/>
</dbReference>
<dbReference type="GO" id="GO:0000976">
    <property type="term" value="F:transcription cis-regulatory region binding"/>
    <property type="evidence" value="ECO:0007669"/>
    <property type="project" value="TreeGrafter"/>
</dbReference>